<dbReference type="AlphaFoldDB" id="A0A645CEM6"/>
<organism evidence="1">
    <name type="scientific">bioreactor metagenome</name>
    <dbReference type="NCBI Taxonomy" id="1076179"/>
    <lineage>
        <taxon>unclassified sequences</taxon>
        <taxon>metagenomes</taxon>
        <taxon>ecological metagenomes</taxon>
    </lineage>
</organism>
<accession>A0A645CEM6</accession>
<reference evidence="1" key="1">
    <citation type="submission" date="2019-08" db="EMBL/GenBank/DDBJ databases">
        <authorList>
            <person name="Kucharzyk K."/>
            <person name="Murdoch R.W."/>
            <person name="Higgins S."/>
            <person name="Loffler F."/>
        </authorList>
    </citation>
    <scope>NUCLEOTIDE SEQUENCE</scope>
</reference>
<dbReference type="InterPro" id="IPR009384">
    <property type="entry name" value="SwrD-like"/>
</dbReference>
<dbReference type="PANTHER" id="PTHR39185">
    <property type="entry name" value="SWARMING MOTILITY PROTEIN SWRD"/>
    <property type="match status" value="1"/>
</dbReference>
<comment type="caution">
    <text evidence="1">The sequence shown here is derived from an EMBL/GenBank/DDBJ whole genome shotgun (WGS) entry which is preliminary data.</text>
</comment>
<dbReference type="PANTHER" id="PTHR39185:SF1">
    <property type="entry name" value="SWARMING MOTILITY PROTEIN SWRD"/>
    <property type="match status" value="1"/>
</dbReference>
<dbReference type="EMBL" id="VSSQ01026596">
    <property type="protein sequence ID" value="MPM75391.1"/>
    <property type="molecule type" value="Genomic_DNA"/>
</dbReference>
<proteinExistence type="predicted"/>
<dbReference type="Pfam" id="PF06289">
    <property type="entry name" value="FlbD"/>
    <property type="match status" value="1"/>
</dbReference>
<protein>
    <recommendedName>
        <fullName evidence="2">Swarming motility protein SwrD</fullName>
    </recommendedName>
</protein>
<sequence>MIVLTKMNSDRFLVNHLQIECIELIPETKIVMMNRSYYLVRETAEEIVRKIAEYNAKVQDISRAVRVIGQR</sequence>
<evidence type="ECO:0008006" key="2">
    <source>
        <dbReference type="Google" id="ProtNLM"/>
    </source>
</evidence>
<gene>
    <name evidence="1" type="ORF">SDC9_122383</name>
</gene>
<name>A0A645CEM6_9ZZZZ</name>
<evidence type="ECO:0000313" key="1">
    <source>
        <dbReference type="EMBL" id="MPM75391.1"/>
    </source>
</evidence>